<dbReference type="EnsemblPlants" id="AET1Gv20341000.7">
    <property type="protein sequence ID" value="AET1Gv20341000.7"/>
    <property type="gene ID" value="AET1Gv20341000"/>
</dbReference>
<reference evidence="3" key="1">
    <citation type="journal article" date="2014" name="Science">
        <title>Ancient hybridizations among the ancestral genomes of bread wheat.</title>
        <authorList>
            <consortium name="International Wheat Genome Sequencing Consortium,"/>
            <person name="Marcussen T."/>
            <person name="Sandve S.R."/>
            <person name="Heier L."/>
            <person name="Spannagl M."/>
            <person name="Pfeifer M."/>
            <person name="Jakobsen K.S."/>
            <person name="Wulff B.B."/>
            <person name="Steuernagel B."/>
            <person name="Mayer K.F."/>
            <person name="Olsen O.A."/>
        </authorList>
    </citation>
    <scope>NUCLEOTIDE SEQUENCE [LARGE SCALE GENOMIC DNA]</scope>
    <source>
        <strain evidence="3">cv. AL8/78</strain>
    </source>
</reference>
<name>A0A452Y949_AEGTS</name>
<accession>A0A452Y949</accession>
<feature type="region of interest" description="Disordered" evidence="1">
    <location>
        <begin position="83"/>
        <end position="190"/>
    </location>
</feature>
<evidence type="ECO:0000256" key="1">
    <source>
        <dbReference type="SAM" id="MobiDB-lite"/>
    </source>
</evidence>
<keyword evidence="3" id="KW-1185">Reference proteome</keyword>
<feature type="region of interest" description="Disordered" evidence="1">
    <location>
        <begin position="40"/>
        <end position="62"/>
    </location>
</feature>
<reference evidence="2" key="5">
    <citation type="journal article" date="2021" name="G3 (Bethesda)">
        <title>Aegilops tauschii genome assembly Aet v5.0 features greater sequence contiguity and improved annotation.</title>
        <authorList>
            <person name="Wang L."/>
            <person name="Zhu T."/>
            <person name="Rodriguez J.C."/>
            <person name="Deal K.R."/>
            <person name="Dubcovsky J."/>
            <person name="McGuire P.E."/>
            <person name="Lux T."/>
            <person name="Spannagl M."/>
            <person name="Mayer K.F.X."/>
            <person name="Baldrich P."/>
            <person name="Meyers B.C."/>
            <person name="Huo N."/>
            <person name="Gu Y.Q."/>
            <person name="Zhou H."/>
            <person name="Devos K.M."/>
            <person name="Bennetzen J.L."/>
            <person name="Unver T."/>
            <person name="Budak H."/>
            <person name="Gulick P.J."/>
            <person name="Galiba G."/>
            <person name="Kalapos B."/>
            <person name="Nelson D.R."/>
            <person name="Li P."/>
            <person name="You F.M."/>
            <person name="Luo M.C."/>
            <person name="Dvorak J."/>
        </authorList>
    </citation>
    <scope>NUCLEOTIDE SEQUENCE [LARGE SCALE GENOMIC DNA]</scope>
    <source>
        <strain evidence="2">cv. AL8/78</strain>
    </source>
</reference>
<evidence type="ECO:0000313" key="2">
    <source>
        <dbReference type="EnsemblPlants" id="AET1Gv20341000.7"/>
    </source>
</evidence>
<reference evidence="2" key="4">
    <citation type="submission" date="2019-03" db="UniProtKB">
        <authorList>
            <consortium name="EnsemblPlants"/>
        </authorList>
    </citation>
    <scope>IDENTIFICATION</scope>
</reference>
<feature type="compositionally biased region" description="Low complexity" evidence="1">
    <location>
        <begin position="173"/>
        <end position="183"/>
    </location>
</feature>
<proteinExistence type="predicted"/>
<dbReference type="Gramene" id="AET1Gv20341000.7">
    <property type="protein sequence ID" value="AET1Gv20341000.7"/>
    <property type="gene ID" value="AET1Gv20341000"/>
</dbReference>
<sequence length="190" mass="20276">SCPPALPFSRTAPHVFSLLSLVPLNPTPHPIFPTPSLLPILSPMPPPPRNDGSRDSDTSPAFHLPQLVFSPVDLEEPPFARHRGRAAATTRGLPLAGAPSFSTTRHQQRRMTPPSTPSHDVQPLTPPETLARIGQRCSSTGSPPKAVEAVEGRGGPWRSYKGRIERAHTPPFLGGRLAAGARQLRGRGGG</sequence>
<evidence type="ECO:0000313" key="3">
    <source>
        <dbReference type="Proteomes" id="UP000015105"/>
    </source>
</evidence>
<dbReference type="AlphaFoldDB" id="A0A452Y949"/>
<reference evidence="3" key="2">
    <citation type="journal article" date="2017" name="Nat. Plants">
        <title>The Aegilops tauschii genome reveals multiple impacts of transposons.</title>
        <authorList>
            <person name="Zhao G."/>
            <person name="Zou C."/>
            <person name="Li K."/>
            <person name="Wang K."/>
            <person name="Li T."/>
            <person name="Gao L."/>
            <person name="Zhang X."/>
            <person name="Wang H."/>
            <person name="Yang Z."/>
            <person name="Liu X."/>
            <person name="Jiang W."/>
            <person name="Mao L."/>
            <person name="Kong X."/>
            <person name="Jiao Y."/>
            <person name="Jia J."/>
        </authorList>
    </citation>
    <scope>NUCLEOTIDE SEQUENCE [LARGE SCALE GENOMIC DNA]</scope>
    <source>
        <strain evidence="3">cv. AL8/78</strain>
    </source>
</reference>
<reference evidence="2" key="3">
    <citation type="journal article" date="2017" name="Nature">
        <title>Genome sequence of the progenitor of the wheat D genome Aegilops tauschii.</title>
        <authorList>
            <person name="Luo M.C."/>
            <person name="Gu Y.Q."/>
            <person name="Puiu D."/>
            <person name="Wang H."/>
            <person name="Twardziok S.O."/>
            <person name="Deal K.R."/>
            <person name="Huo N."/>
            <person name="Zhu T."/>
            <person name="Wang L."/>
            <person name="Wang Y."/>
            <person name="McGuire P.E."/>
            <person name="Liu S."/>
            <person name="Long H."/>
            <person name="Ramasamy R.K."/>
            <person name="Rodriguez J.C."/>
            <person name="Van S.L."/>
            <person name="Yuan L."/>
            <person name="Wang Z."/>
            <person name="Xia Z."/>
            <person name="Xiao L."/>
            <person name="Anderson O.D."/>
            <person name="Ouyang S."/>
            <person name="Liang Y."/>
            <person name="Zimin A.V."/>
            <person name="Pertea G."/>
            <person name="Qi P."/>
            <person name="Bennetzen J.L."/>
            <person name="Dai X."/>
            <person name="Dawson M.W."/>
            <person name="Muller H.G."/>
            <person name="Kugler K."/>
            <person name="Rivarola-Duarte L."/>
            <person name="Spannagl M."/>
            <person name="Mayer K.F.X."/>
            <person name="Lu F.H."/>
            <person name="Bevan M.W."/>
            <person name="Leroy P."/>
            <person name="Li P."/>
            <person name="You F.M."/>
            <person name="Sun Q."/>
            <person name="Liu Z."/>
            <person name="Lyons E."/>
            <person name="Wicker T."/>
            <person name="Salzberg S.L."/>
            <person name="Devos K.M."/>
            <person name="Dvorak J."/>
        </authorList>
    </citation>
    <scope>NUCLEOTIDE SEQUENCE [LARGE SCALE GENOMIC DNA]</scope>
    <source>
        <strain evidence="2">cv. AL8/78</strain>
    </source>
</reference>
<protein>
    <submittedName>
        <fullName evidence="2">Uncharacterized protein</fullName>
    </submittedName>
</protein>
<organism evidence="2 3">
    <name type="scientific">Aegilops tauschii subsp. strangulata</name>
    <name type="common">Goatgrass</name>
    <dbReference type="NCBI Taxonomy" id="200361"/>
    <lineage>
        <taxon>Eukaryota</taxon>
        <taxon>Viridiplantae</taxon>
        <taxon>Streptophyta</taxon>
        <taxon>Embryophyta</taxon>
        <taxon>Tracheophyta</taxon>
        <taxon>Spermatophyta</taxon>
        <taxon>Magnoliopsida</taxon>
        <taxon>Liliopsida</taxon>
        <taxon>Poales</taxon>
        <taxon>Poaceae</taxon>
        <taxon>BOP clade</taxon>
        <taxon>Pooideae</taxon>
        <taxon>Triticodae</taxon>
        <taxon>Triticeae</taxon>
        <taxon>Triticinae</taxon>
        <taxon>Aegilops</taxon>
    </lineage>
</organism>
<dbReference type="Proteomes" id="UP000015105">
    <property type="component" value="Chromosome 1D"/>
</dbReference>